<name>A0AAX4JPH7_9TREE</name>
<feature type="compositionally biased region" description="Polar residues" evidence="2">
    <location>
        <begin position="658"/>
        <end position="670"/>
    </location>
</feature>
<feature type="compositionally biased region" description="Polar residues" evidence="2">
    <location>
        <begin position="420"/>
        <end position="442"/>
    </location>
</feature>
<dbReference type="GeneID" id="91092861"/>
<dbReference type="Proteomes" id="UP001355207">
    <property type="component" value="Chromosome 2"/>
</dbReference>
<feature type="region of interest" description="Disordered" evidence="2">
    <location>
        <begin position="86"/>
        <end position="160"/>
    </location>
</feature>
<feature type="compositionally biased region" description="Polar residues" evidence="2">
    <location>
        <begin position="249"/>
        <end position="288"/>
    </location>
</feature>
<feature type="compositionally biased region" description="Polar residues" evidence="2">
    <location>
        <begin position="93"/>
        <end position="104"/>
    </location>
</feature>
<dbReference type="RefSeq" id="XP_066074064.1">
    <property type="nucleotide sequence ID" value="XM_066217967.1"/>
</dbReference>
<organism evidence="3 4">
    <name type="scientific">Kwoniella dendrophila CBS 6074</name>
    <dbReference type="NCBI Taxonomy" id="1295534"/>
    <lineage>
        <taxon>Eukaryota</taxon>
        <taxon>Fungi</taxon>
        <taxon>Dikarya</taxon>
        <taxon>Basidiomycota</taxon>
        <taxon>Agaricomycotina</taxon>
        <taxon>Tremellomycetes</taxon>
        <taxon>Tremellales</taxon>
        <taxon>Cryptococcaceae</taxon>
        <taxon>Kwoniella</taxon>
    </lineage>
</organism>
<feature type="region of interest" description="Disordered" evidence="2">
    <location>
        <begin position="192"/>
        <end position="222"/>
    </location>
</feature>
<feature type="region of interest" description="Disordered" evidence="2">
    <location>
        <begin position="506"/>
        <end position="581"/>
    </location>
</feature>
<feature type="compositionally biased region" description="Acidic residues" evidence="2">
    <location>
        <begin position="908"/>
        <end position="920"/>
    </location>
</feature>
<accession>A0AAX4JPH7</accession>
<dbReference type="EMBL" id="CP144099">
    <property type="protein sequence ID" value="WWC87301.1"/>
    <property type="molecule type" value="Genomic_DNA"/>
</dbReference>
<feature type="region of interest" description="Disordered" evidence="2">
    <location>
        <begin position="244"/>
        <end position="313"/>
    </location>
</feature>
<feature type="region of interest" description="Disordered" evidence="2">
    <location>
        <begin position="461"/>
        <end position="489"/>
    </location>
</feature>
<feature type="coiled-coil region" evidence="1">
    <location>
        <begin position="48"/>
        <end position="82"/>
    </location>
</feature>
<feature type="compositionally biased region" description="Polar residues" evidence="2">
    <location>
        <begin position="300"/>
        <end position="313"/>
    </location>
</feature>
<keyword evidence="1" id="KW-0175">Coiled coil</keyword>
<evidence type="ECO:0000313" key="4">
    <source>
        <dbReference type="Proteomes" id="UP001355207"/>
    </source>
</evidence>
<dbReference type="AlphaFoldDB" id="A0AAX4JPH7"/>
<feature type="region of interest" description="Disordered" evidence="2">
    <location>
        <begin position="348"/>
        <end position="445"/>
    </location>
</feature>
<evidence type="ECO:0000313" key="3">
    <source>
        <dbReference type="EMBL" id="WWC87301.1"/>
    </source>
</evidence>
<feature type="region of interest" description="Disordered" evidence="2">
    <location>
        <begin position="596"/>
        <end position="671"/>
    </location>
</feature>
<feature type="compositionally biased region" description="Low complexity" evidence="2">
    <location>
        <begin position="1"/>
        <end position="32"/>
    </location>
</feature>
<gene>
    <name evidence="3" type="ORF">L201_002189</name>
</gene>
<feature type="compositionally biased region" description="Low complexity" evidence="2">
    <location>
        <begin position="192"/>
        <end position="221"/>
    </location>
</feature>
<sequence>MPPSPSSNSPPHIDANANSDATSATNDNNNDSITRNERQPQENTRALLSSLEDLRDNLSSRVEQLSNAVERLRSQANELERSLEGEGLGLGASANNDEGVNSSPALRELRDSTRSRQRARDIVTAFENRETPSLLPPPTSTTAAASPTAPTAATSPTVPPIIRQFARPMTTEEINTLLDRASASIRSSNNTLNSITSNMNSNRQNTINNNNNSDHNLNNGNIDPWMARAENIENRIRRLSETARELRSRANQSPSSIENNHQSSSNSNATRHIINTNLNTSRNGSSSGPGYPIRVLGPATNGSVNPYSRITSTPDRFQAMENRSRELSNTPSLYESIRNDLSEISNSLNNLGNLHRSHQQSSTNRNVNSNQNQRTSSSSGARTPQIIEAIPMSRRDRSRQASRGITTTSSPSLLSRSRGLQPTNISQLGTQPAPQIVRSNPASPAAIVQPSLPSCTITETRTHEHLDSGNNNNPSLIPPNQPVRPSAPLRNNDLMEMARNIVEGFEGLSNPLPPRNSSPLARSQDNTALEASQSQPPRNERSNPNSNNTRRDSSLTYRGRRVAAAMGEAPSPTTESDEMDENEVLRTWPFLRQFLQNTPNPPIIRRSVTSRRNGQTPTPSTPQSRSEERARQRIRETVARRQDSTDGFIPGPAHDNAGSDSITAGNGNARTRTRTNDYLSALGRINSNTNNQNQDDHEQHDHDIIEETTVVVIDLTTNPPTRQTLPRFINPQRRSTQERERIRYDRQLANERISQIQNHTNQPIHRQTLPITNPDLPSTIDMTANPDFNLESELDNMSEGVADRLMEDMGWASTRNYDESNLNSNVNQNPNLPSPNFLDFYSRIGPSLPEPSSSGINVEVDVEIGVLPRSQGNDNNNPISPTQGFSLANMDNGMEGVMRALVINSDHDDDTTEDEEEESGSEGSSNESGSDTVEGTIFEGTGERTENTQRPAHHIRSATTTTTTSSLPSRILDQRARPTVESLDTDLHLWPTHYTLAGL</sequence>
<protein>
    <submittedName>
        <fullName evidence="3">Uncharacterized protein</fullName>
    </submittedName>
</protein>
<feature type="compositionally biased region" description="Low complexity" evidence="2">
    <location>
        <begin position="406"/>
        <end position="418"/>
    </location>
</feature>
<feature type="compositionally biased region" description="Low complexity" evidence="2">
    <location>
        <begin position="359"/>
        <end position="379"/>
    </location>
</feature>
<feature type="compositionally biased region" description="Low complexity" evidence="2">
    <location>
        <begin position="921"/>
        <end position="932"/>
    </location>
</feature>
<feature type="compositionally biased region" description="Polar residues" evidence="2">
    <location>
        <begin position="610"/>
        <end position="624"/>
    </location>
</feature>
<feature type="region of interest" description="Disordered" evidence="2">
    <location>
        <begin position="1"/>
        <end position="43"/>
    </location>
</feature>
<evidence type="ECO:0000256" key="1">
    <source>
        <dbReference type="SAM" id="Coils"/>
    </source>
</evidence>
<feature type="compositionally biased region" description="Basic and acidic residues" evidence="2">
    <location>
        <begin position="625"/>
        <end position="644"/>
    </location>
</feature>
<proteinExistence type="predicted"/>
<feature type="region of interest" description="Disordered" evidence="2">
    <location>
        <begin position="908"/>
        <end position="969"/>
    </location>
</feature>
<evidence type="ECO:0000256" key="2">
    <source>
        <dbReference type="SAM" id="MobiDB-lite"/>
    </source>
</evidence>
<reference evidence="3 4" key="1">
    <citation type="submission" date="2024-01" db="EMBL/GenBank/DDBJ databases">
        <title>Comparative genomics of Cryptococcus and Kwoniella reveals pathogenesis evolution and contrasting modes of karyotype evolution via chromosome fusion or intercentromeric recombination.</title>
        <authorList>
            <person name="Coelho M.A."/>
            <person name="David-Palma M."/>
            <person name="Shea T."/>
            <person name="Bowers K."/>
            <person name="McGinley-Smith S."/>
            <person name="Mohammad A.W."/>
            <person name="Gnirke A."/>
            <person name="Yurkov A.M."/>
            <person name="Nowrousian M."/>
            <person name="Sun S."/>
            <person name="Cuomo C.A."/>
            <person name="Heitman J."/>
        </authorList>
    </citation>
    <scope>NUCLEOTIDE SEQUENCE [LARGE SCALE GENOMIC DNA]</scope>
    <source>
        <strain evidence="3 4">CBS 6074</strain>
    </source>
</reference>
<feature type="compositionally biased region" description="Basic and acidic residues" evidence="2">
    <location>
        <begin position="107"/>
        <end position="121"/>
    </location>
</feature>
<feature type="compositionally biased region" description="Polar residues" evidence="2">
    <location>
        <begin position="524"/>
        <end position="533"/>
    </location>
</feature>
<feature type="compositionally biased region" description="Low complexity" evidence="2">
    <location>
        <begin position="140"/>
        <end position="156"/>
    </location>
</feature>
<keyword evidence="4" id="KW-1185">Reference proteome</keyword>
<feature type="compositionally biased region" description="Low complexity" evidence="2">
    <location>
        <begin position="534"/>
        <end position="548"/>
    </location>
</feature>